<feature type="region of interest" description="Disordered" evidence="1">
    <location>
        <begin position="1"/>
        <end position="36"/>
    </location>
</feature>
<comment type="caution">
    <text evidence="2">The sequence shown here is derived from an EMBL/GenBank/DDBJ whole genome shotgun (WGS) entry which is preliminary data.</text>
</comment>
<protein>
    <submittedName>
        <fullName evidence="2">Uncharacterized protein</fullName>
    </submittedName>
</protein>
<evidence type="ECO:0000256" key="1">
    <source>
        <dbReference type="SAM" id="MobiDB-lite"/>
    </source>
</evidence>
<keyword evidence="3" id="KW-1185">Reference proteome</keyword>
<proteinExistence type="predicted"/>
<evidence type="ECO:0000313" key="3">
    <source>
        <dbReference type="Proteomes" id="UP001279734"/>
    </source>
</evidence>
<evidence type="ECO:0000313" key="2">
    <source>
        <dbReference type="EMBL" id="GMH27159.1"/>
    </source>
</evidence>
<gene>
    <name evidence="2" type="ORF">Nepgr_029002</name>
</gene>
<dbReference type="AlphaFoldDB" id="A0AAD3TD88"/>
<name>A0AAD3TD88_NEPGR</name>
<reference evidence="2" key="1">
    <citation type="submission" date="2023-05" db="EMBL/GenBank/DDBJ databases">
        <title>Nepenthes gracilis genome sequencing.</title>
        <authorList>
            <person name="Fukushima K."/>
        </authorList>
    </citation>
    <scope>NUCLEOTIDE SEQUENCE</scope>
    <source>
        <strain evidence="2">SING2019-196</strain>
    </source>
</reference>
<sequence>MRLHGNWAFHSGDLGSNPGNGASTARGLTRAGKRIGDGVAGERNEWQYAEKKRKREQGRNYLDCGSEQHERRLI</sequence>
<dbReference type="EMBL" id="BSYO01000032">
    <property type="protein sequence ID" value="GMH27159.1"/>
    <property type="molecule type" value="Genomic_DNA"/>
</dbReference>
<accession>A0AAD3TD88</accession>
<organism evidence="2 3">
    <name type="scientific">Nepenthes gracilis</name>
    <name type="common">Slender pitcher plant</name>
    <dbReference type="NCBI Taxonomy" id="150966"/>
    <lineage>
        <taxon>Eukaryota</taxon>
        <taxon>Viridiplantae</taxon>
        <taxon>Streptophyta</taxon>
        <taxon>Embryophyta</taxon>
        <taxon>Tracheophyta</taxon>
        <taxon>Spermatophyta</taxon>
        <taxon>Magnoliopsida</taxon>
        <taxon>eudicotyledons</taxon>
        <taxon>Gunneridae</taxon>
        <taxon>Pentapetalae</taxon>
        <taxon>Caryophyllales</taxon>
        <taxon>Nepenthaceae</taxon>
        <taxon>Nepenthes</taxon>
    </lineage>
</organism>
<dbReference type="Proteomes" id="UP001279734">
    <property type="component" value="Unassembled WGS sequence"/>
</dbReference>